<dbReference type="Proteomes" id="UP000005824">
    <property type="component" value="Unassembled WGS sequence"/>
</dbReference>
<evidence type="ECO:0000259" key="7">
    <source>
        <dbReference type="Pfam" id="PF05199"/>
    </source>
</evidence>
<dbReference type="InParanoid" id="B4D2Q4"/>
<dbReference type="SUPFAM" id="SSF51905">
    <property type="entry name" value="FAD/NAD(P)-binding domain"/>
    <property type="match status" value="1"/>
</dbReference>
<evidence type="ECO:0000256" key="5">
    <source>
        <dbReference type="ARBA" id="ARBA00023002"/>
    </source>
</evidence>
<dbReference type="InterPro" id="IPR007867">
    <property type="entry name" value="GMC_OxRtase_C"/>
</dbReference>
<proteinExistence type="inferred from homology"/>
<dbReference type="Gene3D" id="3.50.50.60">
    <property type="entry name" value="FAD/NAD(P)-binding domain"/>
    <property type="match status" value="2"/>
</dbReference>
<feature type="domain" description="Glucose-methanol-choline oxidoreductase C-terminal" evidence="7">
    <location>
        <begin position="445"/>
        <end position="570"/>
    </location>
</feature>
<comment type="cofactor">
    <cofactor evidence="1">
        <name>FAD</name>
        <dbReference type="ChEBI" id="CHEBI:57692"/>
    </cofactor>
</comment>
<dbReference type="PANTHER" id="PTHR42784">
    <property type="entry name" value="PYRANOSE 2-OXIDASE"/>
    <property type="match status" value="1"/>
</dbReference>
<dbReference type="SUPFAM" id="SSF54373">
    <property type="entry name" value="FAD-linked reductases, C-terminal domain"/>
    <property type="match status" value="1"/>
</dbReference>
<accession>B4D2Q4</accession>
<comment type="similarity">
    <text evidence="2">Belongs to the GMC oxidoreductase family.</text>
</comment>
<protein>
    <submittedName>
        <fullName evidence="8">Glucose-methanol-choline oxidoreductase</fullName>
    </submittedName>
</protein>
<dbReference type="GO" id="GO:0050660">
    <property type="term" value="F:flavin adenine dinucleotide binding"/>
    <property type="evidence" value="ECO:0007669"/>
    <property type="project" value="InterPro"/>
</dbReference>
<sequence length="590" mass="64115" precursor="true">MPFLDTSKTRSPRYDVVIIGSGAAGGMAAYVLAKAGVKVLMLEAGRKYDPATETPMFETNADAPLRGVDTPDKPNGFFDATIGGWTVKGEPYVVENQKEKTWVEGAFQNRNKTDQGFMWWRARMLGGRTNHWGRVSLRLGPLDFKPKSFDGLGFDWPISYEDVAPYYDQVDQLIGVFGSKEGLENNPDSDFFQPPPKPRAYEHLIMRGGKKLGIPVVASRLAILTKPINGRAACFYATSCGRGCAIRANFQSTTVLIPPALETGNLDILTGAMAREVTLDAQGRATGVHFIDTATGKEEHVAARAVILGASACESARLLMNSKSAKFPQGLGNSTGHLGRWLTDSTGSDLGGQIPALENMPLHNEDGTSNMHTYGPWVKHHEAKAGKLGFPRGYYLAWGGGRTMPGMGAATSSLLGNVYGKKLKEEARRYYGSFVSISCRGEMIPNEQSYMELDPEKKDQWGIPVARFHFKWSDYELKQVAYAQQNFADLIEAAGGKVTRPPEKDGSKAITAGGSVKHEIGVTRMSAEPKDGVTNSFGQLWDCQNVVVADGGVFVSGPYKNPTLTILALAWRACDRLIDGMKKGEIAAPV</sequence>
<feature type="domain" description="Glucose-methanol-choline oxidoreductase N-terminal" evidence="6">
    <location>
        <begin position="27"/>
        <end position="324"/>
    </location>
</feature>
<evidence type="ECO:0000313" key="9">
    <source>
        <dbReference type="Proteomes" id="UP000005824"/>
    </source>
</evidence>
<evidence type="ECO:0000256" key="3">
    <source>
        <dbReference type="ARBA" id="ARBA00022630"/>
    </source>
</evidence>
<evidence type="ECO:0000313" key="8">
    <source>
        <dbReference type="EMBL" id="EDY19494.1"/>
    </source>
</evidence>
<reference evidence="8 9" key="1">
    <citation type="journal article" date="2011" name="J. Bacteriol.">
        <title>Genome sequence of Chthoniobacter flavus Ellin428, an aerobic heterotrophic soil bacterium.</title>
        <authorList>
            <person name="Kant R."/>
            <person name="van Passel M.W."/>
            <person name="Palva A."/>
            <person name="Lucas S."/>
            <person name="Lapidus A."/>
            <person name="Glavina Del Rio T."/>
            <person name="Dalin E."/>
            <person name="Tice H."/>
            <person name="Bruce D."/>
            <person name="Goodwin L."/>
            <person name="Pitluck S."/>
            <person name="Larimer F.W."/>
            <person name="Land M.L."/>
            <person name="Hauser L."/>
            <person name="Sangwan P."/>
            <person name="de Vos W.M."/>
            <person name="Janssen P.H."/>
            <person name="Smidt H."/>
        </authorList>
    </citation>
    <scope>NUCLEOTIDE SEQUENCE [LARGE SCALE GENOMIC DNA]</scope>
    <source>
        <strain evidence="8 9">Ellin428</strain>
    </source>
</reference>
<organism evidence="8 9">
    <name type="scientific">Chthoniobacter flavus Ellin428</name>
    <dbReference type="NCBI Taxonomy" id="497964"/>
    <lineage>
        <taxon>Bacteria</taxon>
        <taxon>Pseudomonadati</taxon>
        <taxon>Verrucomicrobiota</taxon>
        <taxon>Spartobacteria</taxon>
        <taxon>Chthoniobacterales</taxon>
        <taxon>Chthoniobacteraceae</taxon>
        <taxon>Chthoniobacter</taxon>
    </lineage>
</organism>
<dbReference type="PANTHER" id="PTHR42784:SF1">
    <property type="entry name" value="PYRANOSE 2-OXIDASE"/>
    <property type="match status" value="1"/>
</dbReference>
<dbReference type="GO" id="GO:0016614">
    <property type="term" value="F:oxidoreductase activity, acting on CH-OH group of donors"/>
    <property type="evidence" value="ECO:0007669"/>
    <property type="project" value="InterPro"/>
</dbReference>
<keyword evidence="3" id="KW-0285">Flavoprotein</keyword>
<evidence type="ECO:0000256" key="1">
    <source>
        <dbReference type="ARBA" id="ARBA00001974"/>
    </source>
</evidence>
<dbReference type="InterPro" id="IPR000172">
    <property type="entry name" value="GMC_OxRdtase_N"/>
</dbReference>
<comment type="caution">
    <text evidence="8">The sequence shown here is derived from an EMBL/GenBank/DDBJ whole genome shotgun (WGS) entry which is preliminary data.</text>
</comment>
<dbReference type="AlphaFoldDB" id="B4D2Q4"/>
<dbReference type="EMBL" id="ABVL01000008">
    <property type="protein sequence ID" value="EDY19494.1"/>
    <property type="molecule type" value="Genomic_DNA"/>
</dbReference>
<dbReference type="STRING" id="497964.CfE428DRAFT_3179"/>
<keyword evidence="5" id="KW-0560">Oxidoreductase</keyword>
<dbReference type="InterPro" id="IPR036188">
    <property type="entry name" value="FAD/NAD-bd_sf"/>
</dbReference>
<dbReference type="Pfam" id="PF05199">
    <property type="entry name" value="GMC_oxred_C"/>
    <property type="match status" value="1"/>
</dbReference>
<evidence type="ECO:0000259" key="6">
    <source>
        <dbReference type="Pfam" id="PF00732"/>
    </source>
</evidence>
<evidence type="ECO:0000256" key="4">
    <source>
        <dbReference type="ARBA" id="ARBA00022827"/>
    </source>
</evidence>
<gene>
    <name evidence="8" type="ORF">CfE428DRAFT_3179</name>
</gene>
<keyword evidence="9" id="KW-1185">Reference proteome</keyword>
<dbReference type="RefSeq" id="WP_006980504.1">
    <property type="nucleotide sequence ID" value="NZ_ABVL01000008.1"/>
</dbReference>
<dbReference type="Pfam" id="PF00732">
    <property type="entry name" value="GMC_oxred_N"/>
    <property type="match status" value="1"/>
</dbReference>
<dbReference type="eggNOG" id="COG2303">
    <property type="taxonomic scope" value="Bacteria"/>
</dbReference>
<dbReference type="InterPro" id="IPR051473">
    <property type="entry name" value="P2Ox-like"/>
</dbReference>
<name>B4D2Q4_9BACT</name>
<evidence type="ECO:0000256" key="2">
    <source>
        <dbReference type="ARBA" id="ARBA00010790"/>
    </source>
</evidence>
<keyword evidence="4" id="KW-0274">FAD</keyword>